<dbReference type="PANTHER" id="PTHR34706:SF1">
    <property type="entry name" value="VWFA DOMAIN-CONTAINING PROTEIN"/>
    <property type="match status" value="1"/>
</dbReference>
<accession>A0AAE0P475</accession>
<dbReference type="Proteomes" id="UP001285441">
    <property type="component" value="Unassembled WGS sequence"/>
</dbReference>
<feature type="region of interest" description="Disordered" evidence="1">
    <location>
        <begin position="383"/>
        <end position="470"/>
    </location>
</feature>
<gene>
    <name evidence="3" type="ORF">B0H63DRAFT_456855</name>
</gene>
<evidence type="ECO:0000313" key="3">
    <source>
        <dbReference type="EMBL" id="KAK3392930.1"/>
    </source>
</evidence>
<feature type="domain" description="VWFA" evidence="2">
    <location>
        <begin position="499"/>
        <end position="708"/>
    </location>
</feature>
<name>A0AAE0P475_9PEZI</name>
<dbReference type="SUPFAM" id="SSF53300">
    <property type="entry name" value="vWA-like"/>
    <property type="match status" value="1"/>
</dbReference>
<evidence type="ECO:0000256" key="1">
    <source>
        <dbReference type="SAM" id="MobiDB-lite"/>
    </source>
</evidence>
<protein>
    <recommendedName>
        <fullName evidence="2">VWFA domain-containing protein</fullName>
    </recommendedName>
</protein>
<dbReference type="PANTHER" id="PTHR34706">
    <property type="entry name" value="SLR1338 PROTEIN"/>
    <property type="match status" value="1"/>
</dbReference>
<keyword evidence="4" id="KW-1185">Reference proteome</keyword>
<reference evidence="3" key="1">
    <citation type="journal article" date="2023" name="Mol. Phylogenet. Evol.">
        <title>Genome-scale phylogeny and comparative genomics of the fungal order Sordariales.</title>
        <authorList>
            <person name="Hensen N."/>
            <person name="Bonometti L."/>
            <person name="Westerberg I."/>
            <person name="Brannstrom I.O."/>
            <person name="Guillou S."/>
            <person name="Cros-Aarteil S."/>
            <person name="Calhoun S."/>
            <person name="Haridas S."/>
            <person name="Kuo A."/>
            <person name="Mondo S."/>
            <person name="Pangilinan J."/>
            <person name="Riley R."/>
            <person name="LaButti K."/>
            <person name="Andreopoulos B."/>
            <person name="Lipzen A."/>
            <person name="Chen C."/>
            <person name="Yan M."/>
            <person name="Daum C."/>
            <person name="Ng V."/>
            <person name="Clum A."/>
            <person name="Steindorff A."/>
            <person name="Ohm R.A."/>
            <person name="Martin F."/>
            <person name="Silar P."/>
            <person name="Natvig D.O."/>
            <person name="Lalanne C."/>
            <person name="Gautier V."/>
            <person name="Ament-Velasquez S.L."/>
            <person name="Kruys A."/>
            <person name="Hutchinson M.I."/>
            <person name="Powell A.J."/>
            <person name="Barry K."/>
            <person name="Miller A.N."/>
            <person name="Grigoriev I.V."/>
            <person name="Debuchy R."/>
            <person name="Gladieux P."/>
            <person name="Hiltunen Thoren M."/>
            <person name="Johannesson H."/>
        </authorList>
    </citation>
    <scope>NUCLEOTIDE SEQUENCE</scope>
    <source>
        <strain evidence="3">CBS 232.78</strain>
    </source>
</reference>
<dbReference type="InterPro" id="IPR029058">
    <property type="entry name" value="AB_hydrolase_fold"/>
</dbReference>
<organism evidence="3 4">
    <name type="scientific">Podospora didyma</name>
    <dbReference type="NCBI Taxonomy" id="330526"/>
    <lineage>
        <taxon>Eukaryota</taxon>
        <taxon>Fungi</taxon>
        <taxon>Dikarya</taxon>
        <taxon>Ascomycota</taxon>
        <taxon>Pezizomycotina</taxon>
        <taxon>Sordariomycetes</taxon>
        <taxon>Sordariomycetidae</taxon>
        <taxon>Sordariales</taxon>
        <taxon>Podosporaceae</taxon>
        <taxon>Podospora</taxon>
    </lineage>
</organism>
<dbReference type="Gene3D" id="3.40.50.1820">
    <property type="entry name" value="alpha/beta hydrolase"/>
    <property type="match status" value="1"/>
</dbReference>
<dbReference type="InterPro" id="IPR036465">
    <property type="entry name" value="vWFA_dom_sf"/>
</dbReference>
<dbReference type="InterPro" id="IPR002035">
    <property type="entry name" value="VWF_A"/>
</dbReference>
<proteinExistence type="predicted"/>
<dbReference type="EMBL" id="JAULSW010000001">
    <property type="protein sequence ID" value="KAK3392930.1"/>
    <property type="molecule type" value="Genomic_DNA"/>
</dbReference>
<sequence length="729" mass="81422">MPKEAYLTLTVRNLPLGTTAQDVRDHILRYNSTADPQVGAVVRDSNRPCLYTTVTIRQDSDDKCRALRDGLNLKDFYPRTPETPGASAKISVNDEFLGVTTIAEHENPQFDLYFIHGLGGHAFRSWSTDKGSPRMWPRDFFPDDVRNKPMNSNDPQGPRLSGRFSTIGYRASAKTTWSATTTIENIAENLLSWIRTDRPEGSDRPMYFACHSLGGLLTCQALIHALHNDASKSEQQETYRRMFFQNGQFLVKGIFFFGTPFAGSILADYSSKIVKFLRGNEALIDSLKVRSDQLQTIVAKFDQIRSNPQTKIPILIGYEMQPIYGVKFVTLPESAISTFNAVRVDIDGDHRTMIKFQDDQDDSYRRVSELMIRTIQTTLSGSNNVPFMGTSAGGPPSPQLLRRAETTDSVRTLPPAYPGPPALHHHSQALGLGGDYGASSSSAPPAPQSRLGKTSSPLTNNPFVGGDAGITPVKMSDYIETAQTGRENKSEFNRLAQYDTVFLLDDTGSMSEQDGSDGRSKWEDLVQSLQYTVDIVCAYDKDGVDVHFFCQDEKDEHGIKDGQRILNLLTKEVGPDESGGGTFISQQLWMILTTYLDKFEDYKRRLNDQPRPTKPKMLNLIIITDGAADDKEEVEDVIVQAARRLDNLNAPPSQIGIQFLQIGKDDDAARWLMLLDDSLNDKHGVRDIVDTRPWDRPQEINKSLQERLAQILLGGIWRARDKAKTNIVG</sequence>
<dbReference type="AlphaFoldDB" id="A0AAE0P475"/>
<reference evidence="3" key="2">
    <citation type="submission" date="2023-06" db="EMBL/GenBank/DDBJ databases">
        <authorList>
            <consortium name="Lawrence Berkeley National Laboratory"/>
            <person name="Haridas S."/>
            <person name="Hensen N."/>
            <person name="Bonometti L."/>
            <person name="Westerberg I."/>
            <person name="Brannstrom I.O."/>
            <person name="Guillou S."/>
            <person name="Cros-Aarteil S."/>
            <person name="Calhoun S."/>
            <person name="Kuo A."/>
            <person name="Mondo S."/>
            <person name="Pangilinan J."/>
            <person name="Riley R."/>
            <person name="LaButti K."/>
            <person name="Andreopoulos B."/>
            <person name="Lipzen A."/>
            <person name="Chen C."/>
            <person name="Yanf M."/>
            <person name="Daum C."/>
            <person name="Ng V."/>
            <person name="Clum A."/>
            <person name="Steindorff A."/>
            <person name="Ohm R."/>
            <person name="Martin F."/>
            <person name="Silar P."/>
            <person name="Natvig D."/>
            <person name="Lalanne C."/>
            <person name="Gautier V."/>
            <person name="Ament-velasquez S.L."/>
            <person name="Kruys A."/>
            <person name="Hutchinson M.I."/>
            <person name="Powell A.J."/>
            <person name="Barry K."/>
            <person name="Miller A.N."/>
            <person name="Grigoriev I.V."/>
            <person name="Debuchy R."/>
            <person name="Gladieux P."/>
            <person name="Thoren M.H."/>
            <person name="Johannesson H."/>
        </authorList>
    </citation>
    <scope>NUCLEOTIDE SEQUENCE</scope>
    <source>
        <strain evidence="3">CBS 232.78</strain>
    </source>
</reference>
<evidence type="ECO:0000313" key="4">
    <source>
        <dbReference type="Proteomes" id="UP001285441"/>
    </source>
</evidence>
<feature type="compositionally biased region" description="Polar residues" evidence="1">
    <location>
        <begin position="451"/>
        <end position="462"/>
    </location>
</feature>
<comment type="caution">
    <text evidence="3">The sequence shown here is derived from an EMBL/GenBank/DDBJ whole genome shotgun (WGS) entry which is preliminary data.</text>
</comment>
<dbReference type="PROSITE" id="PS50234">
    <property type="entry name" value="VWFA"/>
    <property type="match status" value="1"/>
</dbReference>
<dbReference type="Gene3D" id="3.40.50.410">
    <property type="entry name" value="von Willebrand factor, type A domain"/>
    <property type="match status" value="1"/>
</dbReference>
<evidence type="ECO:0000259" key="2">
    <source>
        <dbReference type="PROSITE" id="PS50234"/>
    </source>
</evidence>
<dbReference type="SUPFAM" id="SSF53474">
    <property type="entry name" value="alpha/beta-Hydrolases"/>
    <property type="match status" value="1"/>
</dbReference>